<evidence type="ECO:0000256" key="1">
    <source>
        <dbReference type="SAM" id="MobiDB-lite"/>
    </source>
</evidence>
<evidence type="ECO:0000256" key="2">
    <source>
        <dbReference type="SAM" id="SignalP"/>
    </source>
</evidence>
<feature type="chain" id="PRO_5043967907" description="Cupredoxin" evidence="2">
    <location>
        <begin position="20"/>
        <end position="207"/>
    </location>
</feature>
<dbReference type="InterPro" id="IPR008972">
    <property type="entry name" value="Cupredoxin"/>
</dbReference>
<gene>
    <name evidence="3" type="ORF">QCA50_005291</name>
</gene>
<name>A0AAW0GPQ4_9APHY</name>
<evidence type="ECO:0000313" key="4">
    <source>
        <dbReference type="Proteomes" id="UP001385951"/>
    </source>
</evidence>
<dbReference type="Gene3D" id="2.60.40.420">
    <property type="entry name" value="Cupredoxins - blue copper proteins"/>
    <property type="match status" value="1"/>
</dbReference>
<sequence length="207" mass="21487">MRFFTTVVVSLTAVYGASAKNVFVQVGGNTTSNATMVFQPAQIIAAPNDIVVFNFTQGNHTVTQAAFGSPCQPIHDTNVTVNGFNSGFRDTVNGTAVTILSVPITPDLQNQTIWFFDFNTCGQGGVGGINIDDNSTATLDGFIRNAVRLNGTDAQQPNSTASSSISTASHAPSPTTSPSGDNNNAAEHRAILGTLSVIPLIVAAIAL</sequence>
<dbReference type="PANTHER" id="PTHR34883:SF4">
    <property type="entry name" value="CUPREDOXIN"/>
    <property type="match status" value="1"/>
</dbReference>
<comment type="caution">
    <text evidence="3">The sequence shown here is derived from an EMBL/GenBank/DDBJ whole genome shotgun (WGS) entry which is preliminary data.</text>
</comment>
<feature type="compositionally biased region" description="Low complexity" evidence="1">
    <location>
        <begin position="159"/>
        <end position="179"/>
    </location>
</feature>
<protein>
    <recommendedName>
        <fullName evidence="5">Cupredoxin</fullName>
    </recommendedName>
</protein>
<proteinExistence type="predicted"/>
<dbReference type="EMBL" id="JASBNA010000005">
    <property type="protein sequence ID" value="KAK7691887.1"/>
    <property type="molecule type" value="Genomic_DNA"/>
</dbReference>
<dbReference type="PANTHER" id="PTHR34883">
    <property type="entry name" value="SERINE-RICH PROTEIN, PUTATIVE-RELATED-RELATED"/>
    <property type="match status" value="1"/>
</dbReference>
<dbReference type="AlphaFoldDB" id="A0AAW0GPQ4"/>
<feature type="signal peptide" evidence="2">
    <location>
        <begin position="1"/>
        <end position="19"/>
    </location>
</feature>
<evidence type="ECO:0008006" key="5">
    <source>
        <dbReference type="Google" id="ProtNLM"/>
    </source>
</evidence>
<evidence type="ECO:0000313" key="3">
    <source>
        <dbReference type="EMBL" id="KAK7691887.1"/>
    </source>
</evidence>
<reference evidence="3 4" key="1">
    <citation type="submission" date="2022-09" db="EMBL/GenBank/DDBJ databases">
        <authorList>
            <person name="Palmer J.M."/>
        </authorList>
    </citation>
    <scope>NUCLEOTIDE SEQUENCE [LARGE SCALE GENOMIC DNA]</scope>
    <source>
        <strain evidence="3 4">DSM 7382</strain>
    </source>
</reference>
<organism evidence="3 4">
    <name type="scientific">Cerrena zonata</name>
    <dbReference type="NCBI Taxonomy" id="2478898"/>
    <lineage>
        <taxon>Eukaryota</taxon>
        <taxon>Fungi</taxon>
        <taxon>Dikarya</taxon>
        <taxon>Basidiomycota</taxon>
        <taxon>Agaricomycotina</taxon>
        <taxon>Agaricomycetes</taxon>
        <taxon>Polyporales</taxon>
        <taxon>Cerrenaceae</taxon>
        <taxon>Cerrena</taxon>
    </lineage>
</organism>
<dbReference type="Proteomes" id="UP001385951">
    <property type="component" value="Unassembled WGS sequence"/>
</dbReference>
<keyword evidence="2" id="KW-0732">Signal</keyword>
<dbReference type="InterPro" id="IPR052953">
    <property type="entry name" value="Ser-rich/MCO-related"/>
</dbReference>
<keyword evidence="4" id="KW-1185">Reference proteome</keyword>
<accession>A0AAW0GPQ4</accession>
<feature type="region of interest" description="Disordered" evidence="1">
    <location>
        <begin position="151"/>
        <end position="185"/>
    </location>
</feature>
<dbReference type="SUPFAM" id="SSF49503">
    <property type="entry name" value="Cupredoxins"/>
    <property type="match status" value="1"/>
</dbReference>